<keyword evidence="3" id="KW-1185">Reference proteome</keyword>
<dbReference type="PANTHER" id="PTHR12151">
    <property type="entry name" value="ELECTRON TRANSPORT PROTIN SCO1/SENC FAMILY MEMBER"/>
    <property type="match status" value="1"/>
</dbReference>
<dbReference type="PANTHER" id="PTHR12151:SF25">
    <property type="entry name" value="LINALOOL DEHYDRATASE_ISOMERASE DOMAIN-CONTAINING PROTEIN"/>
    <property type="match status" value="1"/>
</dbReference>
<comment type="similarity">
    <text evidence="1">Belongs to the SCO1/2 family.</text>
</comment>
<evidence type="ECO:0008006" key="4">
    <source>
        <dbReference type="Google" id="ProtNLM"/>
    </source>
</evidence>
<evidence type="ECO:0000313" key="2">
    <source>
        <dbReference type="EMBL" id="GGE95104.1"/>
    </source>
</evidence>
<dbReference type="EMBL" id="BMKP01000001">
    <property type="protein sequence ID" value="GGE95104.1"/>
    <property type="molecule type" value="Genomic_DNA"/>
</dbReference>
<reference evidence="3" key="1">
    <citation type="journal article" date="2019" name="Int. J. Syst. Evol. Microbiol.">
        <title>The Global Catalogue of Microorganisms (GCM) 10K type strain sequencing project: providing services to taxonomists for standard genome sequencing and annotation.</title>
        <authorList>
            <consortium name="The Broad Institute Genomics Platform"/>
            <consortium name="The Broad Institute Genome Sequencing Center for Infectious Disease"/>
            <person name="Wu L."/>
            <person name="Ma J."/>
        </authorList>
    </citation>
    <scope>NUCLEOTIDE SEQUENCE [LARGE SCALE GENOMIC DNA]</scope>
    <source>
        <strain evidence="3">CGMCC 1.16060</strain>
    </source>
</reference>
<proteinExistence type="inferred from homology"/>
<comment type="caution">
    <text evidence="2">The sequence shown here is derived from an EMBL/GenBank/DDBJ whole genome shotgun (WGS) entry which is preliminary data.</text>
</comment>
<evidence type="ECO:0000313" key="3">
    <source>
        <dbReference type="Proteomes" id="UP000655016"/>
    </source>
</evidence>
<dbReference type="Pfam" id="PF02630">
    <property type="entry name" value="SCO1-SenC"/>
    <property type="match status" value="1"/>
</dbReference>
<gene>
    <name evidence="2" type="ORF">GCM10011518_00540</name>
</gene>
<dbReference type="InterPro" id="IPR036249">
    <property type="entry name" value="Thioredoxin-like_sf"/>
</dbReference>
<dbReference type="CDD" id="cd02968">
    <property type="entry name" value="SCO"/>
    <property type="match status" value="1"/>
</dbReference>
<dbReference type="Gene3D" id="3.40.30.10">
    <property type="entry name" value="Glutaredoxin"/>
    <property type="match status" value="1"/>
</dbReference>
<organism evidence="2 3">
    <name type="scientific">Flavobacterium limi</name>
    <dbReference type="NCBI Taxonomy" id="2045105"/>
    <lineage>
        <taxon>Bacteria</taxon>
        <taxon>Pseudomonadati</taxon>
        <taxon>Bacteroidota</taxon>
        <taxon>Flavobacteriia</taxon>
        <taxon>Flavobacteriales</taxon>
        <taxon>Flavobacteriaceae</taxon>
        <taxon>Flavobacterium</taxon>
    </lineage>
</organism>
<dbReference type="Proteomes" id="UP000655016">
    <property type="component" value="Unassembled WGS sequence"/>
</dbReference>
<sequence>MLVLVLALKSCNQKETQTVKDKQVSDLSIYNLPSKWTTQNSKDIELKDLKGNVLVMVMIYTSCKAACPRLVADMRNIESRLPEDIKKNVKLVLVSIDPETDTPKRLKDFSIENKMEGDQWLFLRSTEENTREFAAVLAVNYKKISPIDFSHSNIISVFNAAGELAYQQEGLGVNSDPTIAKITEEAQKLN</sequence>
<evidence type="ECO:0000256" key="1">
    <source>
        <dbReference type="ARBA" id="ARBA00010996"/>
    </source>
</evidence>
<dbReference type="SUPFAM" id="SSF52833">
    <property type="entry name" value="Thioredoxin-like"/>
    <property type="match status" value="1"/>
</dbReference>
<dbReference type="InterPro" id="IPR003782">
    <property type="entry name" value="SCO1/SenC"/>
</dbReference>
<accession>A0ABQ1TGS6</accession>
<name>A0ABQ1TGS6_9FLAO</name>
<protein>
    <recommendedName>
        <fullName evidence="4">Protein SCO1/2</fullName>
    </recommendedName>
</protein>